<dbReference type="Pfam" id="PF18477">
    <property type="entry name" value="PIN_9"/>
    <property type="match status" value="1"/>
</dbReference>
<dbReference type="InterPro" id="IPR041120">
    <property type="entry name" value="PIN_9"/>
</dbReference>
<dbReference type="Gene3D" id="3.40.50.1010">
    <property type="entry name" value="5'-nuclease"/>
    <property type="match status" value="1"/>
</dbReference>
<sequence length="130" mass="14700">MKVHKVLADTNTLIYAAQKKRDLFDDLQKYLGAFELIVLSAVKEELEKQAERAKKLKRTRSPAKIALELLRGHAKTVQYSIKGKSTDDLILDYAKKNDCLVLTNDRSLKRRLAAAGVKVVPAELFTRKFG</sequence>
<dbReference type="CDD" id="cd09879">
    <property type="entry name" value="PIN_VapC_AF0591-like"/>
    <property type="match status" value="1"/>
</dbReference>
<reference evidence="2 3" key="1">
    <citation type="journal article" name="Nat. Commun.">
        <title>Undinarchaeota illuminate DPANN phylogeny and the impact of gene transfer on archaeal evolution.</title>
        <authorList>
            <person name="Dombrowski N."/>
            <person name="Williams T.A."/>
            <person name="Sun J."/>
            <person name="Woodcroft B.J."/>
            <person name="Lee J.H."/>
            <person name="Minh B.Q."/>
            <person name="Rinke C."/>
            <person name="Spang A."/>
        </authorList>
    </citation>
    <scope>NUCLEOTIDE SEQUENCE [LARGE SCALE GENOMIC DNA]</scope>
    <source>
        <strain evidence="2">MAG_bin1129</strain>
    </source>
</reference>
<organism evidence="2 3">
    <name type="scientific">Candidatus Naiadarchaeum limnaeum</name>
    <dbReference type="NCBI Taxonomy" id="2756139"/>
    <lineage>
        <taxon>Archaea</taxon>
        <taxon>Candidatus Undinarchaeota</taxon>
        <taxon>Candidatus Undinarchaeia</taxon>
        <taxon>Candidatus Naiadarchaeales</taxon>
        <taxon>Candidatus Naiadarchaeaceae</taxon>
        <taxon>Candidatus Naiadarchaeum</taxon>
    </lineage>
</organism>
<dbReference type="EMBL" id="DVAB01000025">
    <property type="protein sequence ID" value="HIK00538.1"/>
    <property type="molecule type" value="Genomic_DNA"/>
</dbReference>
<dbReference type="AlphaFoldDB" id="A0A832V1Q2"/>
<dbReference type="SUPFAM" id="SSF88723">
    <property type="entry name" value="PIN domain-like"/>
    <property type="match status" value="1"/>
</dbReference>
<dbReference type="SMART" id="SM00670">
    <property type="entry name" value="PINc"/>
    <property type="match status" value="1"/>
</dbReference>
<evidence type="ECO:0000259" key="1">
    <source>
        <dbReference type="SMART" id="SM00670"/>
    </source>
</evidence>
<accession>A0A832V1Q2</accession>
<evidence type="ECO:0000313" key="2">
    <source>
        <dbReference type="EMBL" id="HIK00538.1"/>
    </source>
</evidence>
<keyword evidence="3" id="KW-1185">Reference proteome</keyword>
<dbReference type="InterPro" id="IPR029060">
    <property type="entry name" value="PIN-like_dom_sf"/>
</dbReference>
<name>A0A832V1Q2_9ARCH</name>
<feature type="domain" description="PIN" evidence="1">
    <location>
        <begin position="4"/>
        <end position="110"/>
    </location>
</feature>
<dbReference type="InterPro" id="IPR002716">
    <property type="entry name" value="PIN_dom"/>
</dbReference>
<proteinExistence type="predicted"/>
<evidence type="ECO:0000313" key="3">
    <source>
        <dbReference type="Proteomes" id="UP000646946"/>
    </source>
</evidence>
<protein>
    <recommendedName>
        <fullName evidence="1">PIN domain-containing protein</fullName>
    </recommendedName>
</protein>
<gene>
    <name evidence="2" type="ORF">H1016_03290</name>
</gene>
<comment type="caution">
    <text evidence="2">The sequence shown here is derived from an EMBL/GenBank/DDBJ whole genome shotgun (WGS) entry which is preliminary data.</text>
</comment>
<dbReference type="Proteomes" id="UP000646946">
    <property type="component" value="Unassembled WGS sequence"/>
</dbReference>